<proteinExistence type="predicted"/>
<dbReference type="RefSeq" id="WP_091744723.1">
    <property type="nucleotide sequence ID" value="NZ_FODY01000005.1"/>
</dbReference>
<evidence type="ECO:0000256" key="1">
    <source>
        <dbReference type="SAM" id="MobiDB-lite"/>
    </source>
</evidence>
<gene>
    <name evidence="2" type="ORF">SAMN04490178_10533</name>
</gene>
<evidence type="ECO:0000313" key="2">
    <source>
        <dbReference type="EMBL" id="SEO77375.1"/>
    </source>
</evidence>
<feature type="compositionally biased region" description="Basic and acidic residues" evidence="1">
    <location>
        <begin position="175"/>
        <end position="184"/>
    </location>
</feature>
<protein>
    <submittedName>
        <fullName evidence="2">Uncharacterized protein</fullName>
    </submittedName>
</protein>
<keyword evidence="3" id="KW-1185">Reference proteome</keyword>
<feature type="region of interest" description="Disordered" evidence="1">
    <location>
        <begin position="123"/>
        <end position="195"/>
    </location>
</feature>
<dbReference type="EMBL" id="FODY01000005">
    <property type="protein sequence ID" value="SEO77375.1"/>
    <property type="molecule type" value="Genomic_DNA"/>
</dbReference>
<reference evidence="2 3" key="1">
    <citation type="submission" date="2016-10" db="EMBL/GenBank/DDBJ databases">
        <authorList>
            <person name="de Groot N.N."/>
        </authorList>
    </citation>
    <scope>NUCLEOTIDE SEQUENCE [LARGE SCALE GENOMIC DNA]</scope>
    <source>
        <strain evidence="2 3">DSM 13305</strain>
    </source>
</reference>
<accession>A0A1H8SFL9</accession>
<evidence type="ECO:0000313" key="3">
    <source>
        <dbReference type="Proteomes" id="UP000198847"/>
    </source>
</evidence>
<name>A0A1H8SFL9_9FIRM</name>
<dbReference type="AlphaFoldDB" id="A0A1H8SFL9"/>
<organism evidence="2 3">
    <name type="scientific">Propionispora vibrioides</name>
    <dbReference type="NCBI Taxonomy" id="112903"/>
    <lineage>
        <taxon>Bacteria</taxon>
        <taxon>Bacillati</taxon>
        <taxon>Bacillota</taxon>
        <taxon>Negativicutes</taxon>
        <taxon>Selenomonadales</taxon>
        <taxon>Sporomusaceae</taxon>
        <taxon>Propionispora</taxon>
    </lineage>
</organism>
<sequence>MSNETSDRSLLQSVTRILDTLTANSTNYDTAINLLSLLCLIAILNRSQGAGNAATGSMPAASGENPLQKLLGELTKGDGSGPSPDLLMSLLPLLNNPQLKAKLGGGNMSAILGLINNLGGSHTDKLQDSSHDKHEKKEPPETKSFVAKEVAAAISQEQPATPSPQPVPLPVVEKQPGEEGEKRPAGRYLNWKSNF</sequence>
<dbReference type="Proteomes" id="UP000198847">
    <property type="component" value="Unassembled WGS sequence"/>
</dbReference>
<feature type="compositionally biased region" description="Basic and acidic residues" evidence="1">
    <location>
        <begin position="123"/>
        <end position="141"/>
    </location>
</feature>
<dbReference type="OrthoDB" id="1681436at2"/>
<dbReference type="STRING" id="112903.SAMN04490178_10533"/>